<keyword evidence="1" id="KW-0677">Repeat</keyword>
<dbReference type="SUPFAM" id="SSF48371">
    <property type="entry name" value="ARM repeat"/>
    <property type="match status" value="1"/>
</dbReference>
<dbReference type="PROSITE" id="PS50303">
    <property type="entry name" value="PUM_HD"/>
    <property type="match status" value="1"/>
</dbReference>
<feature type="repeat" description="Pumilio" evidence="2">
    <location>
        <begin position="1345"/>
        <end position="1384"/>
    </location>
</feature>
<dbReference type="Pfam" id="PF00806">
    <property type="entry name" value="PUF"/>
    <property type="match status" value="4"/>
</dbReference>
<feature type="repeat" description="Pumilio" evidence="2">
    <location>
        <begin position="1272"/>
        <end position="1308"/>
    </location>
</feature>
<evidence type="ECO:0000313" key="6">
    <source>
        <dbReference type="EMBL" id="CAK9066103.1"/>
    </source>
</evidence>
<accession>A0ABP0NQP6</accession>
<dbReference type="InterPro" id="IPR033133">
    <property type="entry name" value="PUM-HD"/>
</dbReference>
<protein>
    <submittedName>
        <fullName evidence="6">Pumilio homolog 1</fullName>
    </submittedName>
</protein>
<keyword evidence="3" id="KW-0802">TPR repeat</keyword>
<dbReference type="Pfam" id="PF00515">
    <property type="entry name" value="TPR_1"/>
    <property type="match status" value="1"/>
</dbReference>
<reference evidence="6 7" key="1">
    <citation type="submission" date="2024-02" db="EMBL/GenBank/DDBJ databases">
        <authorList>
            <person name="Chen Y."/>
            <person name="Shah S."/>
            <person name="Dougan E. K."/>
            <person name="Thang M."/>
            <person name="Chan C."/>
        </authorList>
    </citation>
    <scope>NUCLEOTIDE SEQUENCE [LARGE SCALE GENOMIC DNA]</scope>
</reference>
<name>A0ABP0NQP6_9DINO</name>
<dbReference type="PROSITE" id="PS50302">
    <property type="entry name" value="PUM"/>
    <property type="match status" value="3"/>
</dbReference>
<dbReference type="InterPro" id="IPR016024">
    <property type="entry name" value="ARM-type_fold"/>
</dbReference>
<feature type="domain" description="PUM-HD" evidence="5">
    <location>
        <begin position="1167"/>
        <end position="1521"/>
    </location>
</feature>
<dbReference type="PANTHER" id="PTHR12537">
    <property type="entry name" value="RNA BINDING PROTEIN PUMILIO-RELATED"/>
    <property type="match status" value="1"/>
</dbReference>
<gene>
    <name evidence="6" type="ORF">SCF082_LOCUS33718</name>
</gene>
<evidence type="ECO:0000256" key="1">
    <source>
        <dbReference type="ARBA" id="ARBA00022737"/>
    </source>
</evidence>
<evidence type="ECO:0000256" key="3">
    <source>
        <dbReference type="PROSITE-ProRule" id="PRU00339"/>
    </source>
</evidence>
<feature type="region of interest" description="Disordered" evidence="4">
    <location>
        <begin position="543"/>
        <end position="573"/>
    </location>
</feature>
<dbReference type="InterPro" id="IPR001313">
    <property type="entry name" value="Pumilio_RNA-bd_rpt"/>
</dbReference>
<proteinExistence type="predicted"/>
<dbReference type="PANTHER" id="PTHR12537:SF12">
    <property type="entry name" value="MATERNAL PROTEIN PUMILIO"/>
    <property type="match status" value="1"/>
</dbReference>
<organism evidence="6 7">
    <name type="scientific">Durusdinium trenchii</name>
    <dbReference type="NCBI Taxonomy" id="1381693"/>
    <lineage>
        <taxon>Eukaryota</taxon>
        <taxon>Sar</taxon>
        <taxon>Alveolata</taxon>
        <taxon>Dinophyceae</taxon>
        <taxon>Suessiales</taxon>
        <taxon>Symbiodiniaceae</taxon>
        <taxon>Durusdinium</taxon>
    </lineage>
</organism>
<evidence type="ECO:0000256" key="4">
    <source>
        <dbReference type="SAM" id="MobiDB-lite"/>
    </source>
</evidence>
<dbReference type="InterPro" id="IPR019734">
    <property type="entry name" value="TPR_rpt"/>
</dbReference>
<feature type="repeat" description="Pumilio" evidence="2">
    <location>
        <begin position="1385"/>
        <end position="1424"/>
    </location>
</feature>
<dbReference type="EMBL" id="CAXAMM010030213">
    <property type="protein sequence ID" value="CAK9066103.1"/>
    <property type="molecule type" value="Genomic_DNA"/>
</dbReference>
<feature type="compositionally biased region" description="Basic and acidic residues" evidence="4">
    <location>
        <begin position="563"/>
        <end position="573"/>
    </location>
</feature>
<evidence type="ECO:0000256" key="2">
    <source>
        <dbReference type="PROSITE-ProRule" id="PRU00317"/>
    </source>
</evidence>
<dbReference type="SMART" id="SM00025">
    <property type="entry name" value="Pumilio"/>
    <property type="match status" value="5"/>
</dbReference>
<feature type="repeat" description="TPR" evidence="3">
    <location>
        <begin position="1082"/>
        <end position="1115"/>
    </location>
</feature>
<dbReference type="Proteomes" id="UP001642464">
    <property type="component" value="Unassembled WGS sequence"/>
</dbReference>
<comment type="caution">
    <text evidence="6">The sequence shown here is derived from an EMBL/GenBank/DDBJ whole genome shotgun (WGS) entry which is preliminary data.</text>
</comment>
<dbReference type="PROSITE" id="PS50005">
    <property type="entry name" value="TPR"/>
    <property type="match status" value="1"/>
</dbReference>
<dbReference type="Gene3D" id="1.25.40.10">
    <property type="entry name" value="Tetratricopeptide repeat domain"/>
    <property type="match status" value="1"/>
</dbReference>
<evidence type="ECO:0000259" key="5">
    <source>
        <dbReference type="PROSITE" id="PS50303"/>
    </source>
</evidence>
<dbReference type="InterPro" id="IPR011989">
    <property type="entry name" value="ARM-like"/>
</dbReference>
<dbReference type="SMART" id="SM00028">
    <property type="entry name" value="TPR"/>
    <property type="match status" value="3"/>
</dbReference>
<dbReference type="SUPFAM" id="SSF48452">
    <property type="entry name" value="TPR-like"/>
    <property type="match status" value="1"/>
</dbReference>
<dbReference type="InterPro" id="IPR011990">
    <property type="entry name" value="TPR-like_helical_dom_sf"/>
</dbReference>
<keyword evidence="7" id="KW-1185">Reference proteome</keyword>
<sequence length="1531" mass="168569">MAVSLRWARRRARNTAILAQSAHVEDVMTHRTHRTQRWNIDSPNATKQGGAKPGGIPFSGDALAALAAPASLNVKTTVKAADLQVLCRRLRKLPLRQLGPSLPALHAQIHSLSETASAHFWSSISRRILVNAAERAHFPLRTLAFALPELQRLGLLKKVSALGKLVRGLARQASQADHADLLPLLNCCRTLQLQLSISKPRAQGCWAGRLHKKLTRSLPPVLAEAPPGIVIPWMEYYAEHGMVHHEHLHVWERAAESLKSSLLSYEDEERLLKFQDRAPLWVVECLPEVASKSDAITTCLTSDSDLELVEAPPDVESQQDLTLANLQVTPTSPPMYLTSPPVPVLWHMLPVNYERSLSRLGGRQLVLALRYAAADGAGASIGQDLRLTEGNRPRKHRSRSRAQAFIAALLWQLSRTRITPSDACSVVKSLASLQKVGLADCLEAAETLEALVAGPLSGWKVATVLTPSDVAVLLQGMASLVGSLPDESIQPLQVVARTSMESSEGSVARLLELAACALQEAGAPPKTLRAMCGAAASLAKWRKKTRTTRRTKDEDIESVSRNAEGEGNHREWQETKTALERFLRAAAVAARDGPHPQAPQLKQPLAVLRAAGDCGIWSSEVFAMLAPMVTELILGRPLPRLPGYARDWKPLLPRSGYIRSVWQIEELAEVAWLYGSHRRPLEGQTGVALSLTLLVQMPVLNAGLAAPSSRHLDSTTPSRSDLLGSDLDSRILAFACDSCRVLRKVAEEPYFVGIWRPPNGQQAVEEFDPQFVKDHALAMQVLRKWKRQVDTLLFGSSCGARVRSRKLRESKDGWLGRDVLAACSALSAFERQSDEALALTASAKTCLLRAYLRQNLQQESKGQLRAWLRHERMLKRAKDAFKSMPTDHYRAAELAPALRSHFQSQRRAAEQATKDELYEIAGAFAKLATTPNEPGAADIFEEVEATLGKAIEKWESGTISAKAIVEERARLRLGRARARIVYNDLLQGSRPDKVAGAIQDYDVGISIMEDDFRQHPERMMYSEYPDALVKRGLAKEGLQNWSGAVQDYTTAIDALRPKDGRDDIALTGNARMQEGDGLGMNPLILNFRGNALGQLGRYDEAVEDYQEAIQIFDADGEVRQASLSRANMGLALFGAGREPEAQLTMEKVVRNDPGVTDAHVALAAWYWVCERAAEAESQWQFACEKIDTGCQAYKDMKWVSEIRCLKFGQRLGLWGLGAEMAIMPLPAQCLSMRLKIVADEFSSWAAYLPRSTDESNSNKEAQATLSDFVGTQVTGHVWQLSLRQRGSRAVQEAIELCGTDDEREAIASELAGHIWEAVRCPHANFVVQRLIVALKPSACQFIIDEIMKPGSKSVGYLARHKYGCRTLQRLLEHCSQQQTLPIVEGLLAEVVPLSRHPYGNYVVQQLFEHGNSEQRACAVQKLVKNVVLVASDCNGGAVLLKAMMNASKQEQAHLAHAMATESGLVLSIARSRYGHAVAQLVFSALSEPSRSFLTRELMAHSEELRASRYGRLLLNSLAGRSVASSEPDDSE</sequence>
<dbReference type="Gene3D" id="1.25.10.10">
    <property type="entry name" value="Leucine-rich Repeat Variant"/>
    <property type="match status" value="1"/>
</dbReference>
<evidence type="ECO:0000313" key="7">
    <source>
        <dbReference type="Proteomes" id="UP001642464"/>
    </source>
</evidence>